<dbReference type="Pfam" id="PF04893">
    <property type="entry name" value="Yip1"/>
    <property type="match status" value="1"/>
</dbReference>
<evidence type="ECO:0000256" key="4">
    <source>
        <dbReference type="ARBA" id="ARBA00023136"/>
    </source>
</evidence>
<evidence type="ECO:0000259" key="6">
    <source>
        <dbReference type="Pfam" id="PF04893"/>
    </source>
</evidence>
<evidence type="ECO:0000313" key="8">
    <source>
        <dbReference type="Proteomes" id="UP000027997"/>
    </source>
</evidence>
<feature type="transmembrane region" description="Helical" evidence="5">
    <location>
        <begin position="29"/>
        <end position="49"/>
    </location>
</feature>
<feature type="transmembrane region" description="Helical" evidence="5">
    <location>
        <begin position="69"/>
        <end position="92"/>
    </location>
</feature>
<dbReference type="EMBL" id="JOJP01000001">
    <property type="protein sequence ID" value="KEI72553.1"/>
    <property type="molecule type" value="Genomic_DNA"/>
</dbReference>
<evidence type="ECO:0000313" key="7">
    <source>
        <dbReference type="EMBL" id="KEI72553.1"/>
    </source>
</evidence>
<gene>
    <name evidence="7" type="ORF">GV64_19090</name>
</gene>
<organism evidence="7 8">
    <name type="scientific">Endozoicomonas elysicola</name>
    <dbReference type="NCBI Taxonomy" id="305900"/>
    <lineage>
        <taxon>Bacteria</taxon>
        <taxon>Pseudomonadati</taxon>
        <taxon>Pseudomonadota</taxon>
        <taxon>Gammaproteobacteria</taxon>
        <taxon>Oceanospirillales</taxon>
        <taxon>Endozoicomonadaceae</taxon>
        <taxon>Endozoicomonas</taxon>
    </lineage>
</organism>
<keyword evidence="2 5" id="KW-0812">Transmembrane</keyword>
<keyword evidence="8" id="KW-1185">Reference proteome</keyword>
<feature type="domain" description="Yip1" evidence="6">
    <location>
        <begin position="6"/>
        <end position="182"/>
    </location>
</feature>
<sequence length="202" mass="22296">MLSHFWGLLTEPDNEWISIRKNPPGLIQLYLGQIIWLAALPAICAYIGTTMVGWSLPGSTNVVRLTPESALWMSILAWMAMICGVAVISWFIQWMSNSFNSDPTLTDCTAFTCYTAYPLFLIGICGLYPSIWLAIIAATVAVSATAYLLYSGLHVFMKIPKEQGFIYASSVLCIGLVVLVSIMITTVIFWGMGIGPEYVQVY</sequence>
<dbReference type="eggNOG" id="ENOG502Z7KS">
    <property type="taxonomic scope" value="Bacteria"/>
</dbReference>
<dbReference type="STRING" id="305900.GV64_19090"/>
<protein>
    <submittedName>
        <fullName evidence="7">Membrane protein</fullName>
    </submittedName>
</protein>
<comment type="caution">
    <text evidence="7">The sequence shown here is derived from an EMBL/GenBank/DDBJ whole genome shotgun (WGS) entry which is preliminary data.</text>
</comment>
<feature type="transmembrane region" description="Helical" evidence="5">
    <location>
        <begin position="130"/>
        <end position="153"/>
    </location>
</feature>
<dbReference type="Proteomes" id="UP000027997">
    <property type="component" value="Unassembled WGS sequence"/>
</dbReference>
<evidence type="ECO:0000256" key="5">
    <source>
        <dbReference type="SAM" id="Phobius"/>
    </source>
</evidence>
<keyword evidence="3 5" id="KW-1133">Transmembrane helix</keyword>
<reference evidence="7 8" key="1">
    <citation type="submission" date="2014-06" db="EMBL/GenBank/DDBJ databases">
        <title>Whole Genome Sequences of Three Symbiotic Endozoicomonas Bacteria.</title>
        <authorList>
            <person name="Neave M.J."/>
            <person name="Apprill A."/>
            <person name="Voolstra C.R."/>
        </authorList>
    </citation>
    <scope>NUCLEOTIDE SEQUENCE [LARGE SCALE GENOMIC DNA]</scope>
    <source>
        <strain evidence="7 8">DSM 22380</strain>
    </source>
</reference>
<evidence type="ECO:0000256" key="3">
    <source>
        <dbReference type="ARBA" id="ARBA00022989"/>
    </source>
</evidence>
<dbReference type="InterPro" id="IPR006977">
    <property type="entry name" value="Yip1_dom"/>
</dbReference>
<evidence type="ECO:0000256" key="2">
    <source>
        <dbReference type="ARBA" id="ARBA00022692"/>
    </source>
</evidence>
<evidence type="ECO:0000256" key="1">
    <source>
        <dbReference type="ARBA" id="ARBA00004141"/>
    </source>
</evidence>
<proteinExistence type="predicted"/>
<dbReference type="AlphaFoldDB" id="A0A081KEH7"/>
<dbReference type="GO" id="GO:0016020">
    <property type="term" value="C:membrane"/>
    <property type="evidence" value="ECO:0007669"/>
    <property type="project" value="UniProtKB-SubCell"/>
</dbReference>
<keyword evidence="4 5" id="KW-0472">Membrane</keyword>
<name>A0A081KEH7_9GAMM</name>
<comment type="subcellular location">
    <subcellularLocation>
        <location evidence="1">Membrane</location>
        <topology evidence="1">Multi-pass membrane protein</topology>
    </subcellularLocation>
</comment>
<feature type="transmembrane region" description="Helical" evidence="5">
    <location>
        <begin position="165"/>
        <end position="192"/>
    </location>
</feature>
<accession>A0A081KEH7</accession>